<protein>
    <submittedName>
        <fullName evidence="2">OLC1v1035186C1</fullName>
    </submittedName>
</protein>
<accession>A0AAV1CT32</accession>
<sequence>MAKDSSNKNWSLLGRLRGAVKKIRVLLNFDLNRFKLASLISGASFKRQQKRLSFNDRPGLTAFVDGGQDSDSNGSGGSAGRALQRTISCPSDQEDIDKRAEMFIANFYKQLKMERQISLQLRYTRGYSFDSPSP</sequence>
<dbReference type="AlphaFoldDB" id="A0AAV1CT32"/>
<dbReference type="EMBL" id="OX459120">
    <property type="protein sequence ID" value="CAI9098521.1"/>
    <property type="molecule type" value="Genomic_DNA"/>
</dbReference>
<reference evidence="2" key="1">
    <citation type="submission" date="2023-03" db="EMBL/GenBank/DDBJ databases">
        <authorList>
            <person name="Julca I."/>
        </authorList>
    </citation>
    <scope>NUCLEOTIDE SEQUENCE</scope>
</reference>
<name>A0AAV1CT32_OLDCO</name>
<evidence type="ECO:0000256" key="1">
    <source>
        <dbReference type="SAM" id="MobiDB-lite"/>
    </source>
</evidence>
<evidence type="ECO:0000313" key="2">
    <source>
        <dbReference type="EMBL" id="CAI9098521.1"/>
    </source>
</evidence>
<dbReference type="PANTHER" id="PTHR33098">
    <property type="entry name" value="COTTON FIBER (DUF761)"/>
    <property type="match status" value="1"/>
</dbReference>
<organism evidence="2 3">
    <name type="scientific">Oldenlandia corymbosa var. corymbosa</name>
    <dbReference type="NCBI Taxonomy" id="529605"/>
    <lineage>
        <taxon>Eukaryota</taxon>
        <taxon>Viridiplantae</taxon>
        <taxon>Streptophyta</taxon>
        <taxon>Embryophyta</taxon>
        <taxon>Tracheophyta</taxon>
        <taxon>Spermatophyta</taxon>
        <taxon>Magnoliopsida</taxon>
        <taxon>eudicotyledons</taxon>
        <taxon>Gunneridae</taxon>
        <taxon>Pentapetalae</taxon>
        <taxon>asterids</taxon>
        <taxon>lamiids</taxon>
        <taxon>Gentianales</taxon>
        <taxon>Rubiaceae</taxon>
        <taxon>Rubioideae</taxon>
        <taxon>Spermacoceae</taxon>
        <taxon>Hedyotis-Oldenlandia complex</taxon>
        <taxon>Oldenlandia</taxon>
    </lineage>
</organism>
<dbReference type="Pfam" id="PF05553">
    <property type="entry name" value="DUF761"/>
    <property type="match status" value="1"/>
</dbReference>
<proteinExistence type="predicted"/>
<dbReference type="InterPro" id="IPR008480">
    <property type="entry name" value="DUF761_pln"/>
</dbReference>
<feature type="region of interest" description="Disordered" evidence="1">
    <location>
        <begin position="63"/>
        <end position="90"/>
    </location>
</feature>
<dbReference type="PANTHER" id="PTHR33098:SF112">
    <property type="entry name" value="COTTON FIBER PROTEIN"/>
    <property type="match status" value="1"/>
</dbReference>
<evidence type="ECO:0000313" key="3">
    <source>
        <dbReference type="Proteomes" id="UP001161247"/>
    </source>
</evidence>
<dbReference type="Proteomes" id="UP001161247">
    <property type="component" value="Chromosome 3"/>
</dbReference>
<gene>
    <name evidence="2" type="ORF">OLC1_LOCUS8706</name>
</gene>
<keyword evidence="3" id="KW-1185">Reference proteome</keyword>